<comment type="caution">
    <text evidence="2">The sequence shown here is derived from an EMBL/GenBank/DDBJ whole genome shotgun (WGS) entry which is preliminary data.</text>
</comment>
<dbReference type="Pfam" id="PF05656">
    <property type="entry name" value="DUF805"/>
    <property type="match status" value="1"/>
</dbReference>
<dbReference type="InterPro" id="IPR008523">
    <property type="entry name" value="DUF805"/>
</dbReference>
<gene>
    <name evidence="2" type="ORF">GCM10007879_11580</name>
</gene>
<dbReference type="RefSeq" id="WP_284362701.1">
    <property type="nucleotide sequence ID" value="NZ_BSNI01000002.1"/>
</dbReference>
<organism evidence="2 3">
    <name type="scientific">Maritalea porphyrae</name>
    <dbReference type="NCBI Taxonomy" id="880732"/>
    <lineage>
        <taxon>Bacteria</taxon>
        <taxon>Pseudomonadati</taxon>
        <taxon>Pseudomonadota</taxon>
        <taxon>Alphaproteobacteria</taxon>
        <taxon>Hyphomicrobiales</taxon>
        <taxon>Devosiaceae</taxon>
        <taxon>Maritalea</taxon>
    </lineage>
</organism>
<proteinExistence type="predicted"/>
<accession>A0ABQ5UNT0</accession>
<feature type="transmembrane region" description="Helical" evidence="1">
    <location>
        <begin position="109"/>
        <end position="132"/>
    </location>
</feature>
<dbReference type="PANTHER" id="PTHR34980">
    <property type="entry name" value="INNER MEMBRANE PROTEIN-RELATED-RELATED"/>
    <property type="match status" value="1"/>
</dbReference>
<feature type="transmembrane region" description="Helical" evidence="1">
    <location>
        <begin position="43"/>
        <end position="63"/>
    </location>
</feature>
<keyword evidence="1" id="KW-0472">Membrane</keyword>
<keyword evidence="3" id="KW-1185">Reference proteome</keyword>
<feature type="transmembrane region" description="Helical" evidence="1">
    <location>
        <begin position="75"/>
        <end position="97"/>
    </location>
</feature>
<name>A0ABQ5UNT0_9HYPH</name>
<sequence>MELFTSFEGRISRKSFWIGILGIGLISLVLAFGIYPLLSSGGIVLMLAQLILTIAIFYLWSAVLIKRLHDRDKSAVPWAIIFMGPSAIMSLMSIFRIDYTAMDLAGTTLMVPGAIAMGVTWISTAVSLWMIVELGFLKGTPGQNRFGMNPLAGPDGVPEGSSV</sequence>
<protein>
    <submittedName>
        <fullName evidence="2">DUF805 domain-containing protein</fullName>
    </submittedName>
</protein>
<reference evidence="2" key="2">
    <citation type="submission" date="2023-01" db="EMBL/GenBank/DDBJ databases">
        <title>Draft genome sequence of Maritalea porphyrae strain NBRC 107169.</title>
        <authorList>
            <person name="Sun Q."/>
            <person name="Mori K."/>
        </authorList>
    </citation>
    <scope>NUCLEOTIDE SEQUENCE</scope>
    <source>
        <strain evidence="2">NBRC 107169</strain>
    </source>
</reference>
<evidence type="ECO:0000256" key="1">
    <source>
        <dbReference type="SAM" id="Phobius"/>
    </source>
</evidence>
<dbReference type="PANTHER" id="PTHR34980:SF3">
    <property type="entry name" value="BLR8105 PROTEIN"/>
    <property type="match status" value="1"/>
</dbReference>
<reference evidence="2" key="1">
    <citation type="journal article" date="2014" name="Int. J. Syst. Evol. Microbiol.">
        <title>Complete genome of a new Firmicutes species belonging to the dominant human colonic microbiota ('Ruminococcus bicirculans') reveals two chromosomes and a selective capacity to utilize plant glucans.</title>
        <authorList>
            <consortium name="NISC Comparative Sequencing Program"/>
            <person name="Wegmann U."/>
            <person name="Louis P."/>
            <person name="Goesmann A."/>
            <person name="Henrissat B."/>
            <person name="Duncan S.H."/>
            <person name="Flint H.J."/>
        </authorList>
    </citation>
    <scope>NUCLEOTIDE SEQUENCE</scope>
    <source>
        <strain evidence="2">NBRC 107169</strain>
    </source>
</reference>
<evidence type="ECO:0000313" key="2">
    <source>
        <dbReference type="EMBL" id="GLQ16909.1"/>
    </source>
</evidence>
<keyword evidence="1" id="KW-1133">Transmembrane helix</keyword>
<dbReference type="EMBL" id="BSNI01000002">
    <property type="protein sequence ID" value="GLQ16909.1"/>
    <property type="molecule type" value="Genomic_DNA"/>
</dbReference>
<evidence type="ECO:0000313" key="3">
    <source>
        <dbReference type="Proteomes" id="UP001161405"/>
    </source>
</evidence>
<feature type="transmembrane region" description="Helical" evidence="1">
    <location>
        <begin position="16"/>
        <end position="37"/>
    </location>
</feature>
<keyword evidence="1" id="KW-0812">Transmembrane</keyword>
<dbReference type="Proteomes" id="UP001161405">
    <property type="component" value="Unassembled WGS sequence"/>
</dbReference>